<gene>
    <name evidence="1" type="ORF">SAMN00017405_0689</name>
</gene>
<name>A0A1W1VAH0_DESTI</name>
<evidence type="ECO:0000313" key="2">
    <source>
        <dbReference type="Proteomes" id="UP000192731"/>
    </source>
</evidence>
<evidence type="ECO:0000313" key="1">
    <source>
        <dbReference type="EMBL" id="SMB89964.1"/>
    </source>
</evidence>
<dbReference type="EMBL" id="FWWT01000016">
    <property type="protein sequence ID" value="SMB89964.1"/>
    <property type="molecule type" value="Genomic_DNA"/>
</dbReference>
<dbReference type="Proteomes" id="UP000192731">
    <property type="component" value="Unassembled WGS sequence"/>
</dbReference>
<reference evidence="1 2" key="1">
    <citation type="submission" date="2017-04" db="EMBL/GenBank/DDBJ databases">
        <authorList>
            <person name="Afonso C.L."/>
            <person name="Miller P.J."/>
            <person name="Scott M.A."/>
            <person name="Spackman E."/>
            <person name="Goraichik I."/>
            <person name="Dimitrov K.M."/>
            <person name="Suarez D.L."/>
            <person name="Swayne D.E."/>
        </authorList>
    </citation>
    <scope>NUCLEOTIDE SEQUENCE [LARGE SCALE GENOMIC DNA]</scope>
    <source>
        <strain evidence="1 2">DSM 11270</strain>
    </source>
</reference>
<dbReference type="AlphaFoldDB" id="A0A1W1VAH0"/>
<proteinExistence type="predicted"/>
<organism evidence="1 2">
    <name type="scientific">Desulfonispora thiosulfatigenes DSM 11270</name>
    <dbReference type="NCBI Taxonomy" id="656914"/>
    <lineage>
        <taxon>Bacteria</taxon>
        <taxon>Bacillati</taxon>
        <taxon>Bacillota</taxon>
        <taxon>Clostridia</taxon>
        <taxon>Eubacteriales</taxon>
        <taxon>Peptococcaceae</taxon>
        <taxon>Desulfonispora</taxon>
    </lineage>
</organism>
<protein>
    <submittedName>
        <fullName evidence="1">Uncharacterized protein</fullName>
    </submittedName>
</protein>
<sequence length="68" mass="8139">MILKTSDFKTQILCLAYRAIQVMKEKNQKNEGEIIKMEELSIKIIRGERFQTDDYIQVERLYKNSQLN</sequence>
<dbReference type="RefSeq" id="WP_084053058.1">
    <property type="nucleotide sequence ID" value="NZ_FWWT01000016.1"/>
</dbReference>
<keyword evidence="2" id="KW-1185">Reference proteome</keyword>
<accession>A0A1W1VAH0</accession>
<dbReference type="STRING" id="656914.SAMN00017405_0689"/>